<dbReference type="RefSeq" id="WP_260571993.1">
    <property type="nucleotide sequence ID" value="NZ_CP104205.1"/>
</dbReference>
<name>A0ABY5Y6W6_9FLAO</name>
<evidence type="ECO:0000313" key="2">
    <source>
        <dbReference type="Proteomes" id="UP001059209"/>
    </source>
</evidence>
<gene>
    <name evidence="1" type="ORF">NYZ99_14795</name>
</gene>
<sequence>MFEQVSGLLDMRKGRGFYNTYNAENFLMRWPLDHLFISSEFRFGEMHRGEKVGSDHFPFFAAIYPEPNGAEKQEKDRQRKTS</sequence>
<evidence type="ECO:0000313" key="1">
    <source>
        <dbReference type="EMBL" id="UWX54225.1"/>
    </source>
</evidence>
<dbReference type="InterPro" id="IPR036691">
    <property type="entry name" value="Endo/exonu/phosph_ase_sf"/>
</dbReference>
<dbReference type="Proteomes" id="UP001059209">
    <property type="component" value="Chromosome"/>
</dbReference>
<dbReference type="EMBL" id="CP104205">
    <property type="protein sequence ID" value="UWX54225.1"/>
    <property type="molecule type" value="Genomic_DNA"/>
</dbReference>
<protein>
    <recommendedName>
        <fullName evidence="3">Endonuclease/exonuclease/phosphatase domain-containing protein</fullName>
    </recommendedName>
</protein>
<organism evidence="1 2">
    <name type="scientific">Maribacter litopenaei</name>
    <dbReference type="NCBI Taxonomy" id="2976127"/>
    <lineage>
        <taxon>Bacteria</taxon>
        <taxon>Pseudomonadati</taxon>
        <taxon>Bacteroidota</taxon>
        <taxon>Flavobacteriia</taxon>
        <taxon>Flavobacteriales</taxon>
        <taxon>Flavobacteriaceae</taxon>
        <taxon>Maribacter</taxon>
    </lineage>
</organism>
<dbReference type="SUPFAM" id="SSF56219">
    <property type="entry name" value="DNase I-like"/>
    <property type="match status" value="1"/>
</dbReference>
<reference evidence="1" key="1">
    <citation type="submission" date="2022-09" db="EMBL/GenBank/DDBJ databases">
        <title>Maribacter litopenaei sp. nov., isolated from the intestinal tract of the Pacific White Shrimp, Litopenaeus vannamei.</title>
        <authorList>
            <person name="Kim S.Y."/>
            <person name="Hwang C.Y."/>
        </authorList>
    </citation>
    <scope>NUCLEOTIDE SEQUENCE</scope>
    <source>
        <strain evidence="1">HL-LV01</strain>
    </source>
</reference>
<proteinExistence type="predicted"/>
<keyword evidence="2" id="KW-1185">Reference proteome</keyword>
<accession>A0ABY5Y6W6</accession>
<evidence type="ECO:0008006" key="3">
    <source>
        <dbReference type="Google" id="ProtNLM"/>
    </source>
</evidence>